<proteinExistence type="predicted"/>
<name>C9ZDE3_STRSW</name>
<protein>
    <submittedName>
        <fullName evidence="2">Uncharacterized protein</fullName>
    </submittedName>
</protein>
<accession>C9ZDE3</accession>
<gene>
    <name evidence="2" type="ordered locus">SCAB_32002</name>
</gene>
<feature type="compositionally biased region" description="Basic and acidic residues" evidence="1">
    <location>
        <begin position="51"/>
        <end position="63"/>
    </location>
</feature>
<keyword evidence="3" id="KW-1185">Reference proteome</keyword>
<feature type="region of interest" description="Disordered" evidence="1">
    <location>
        <begin position="40"/>
        <end position="63"/>
    </location>
</feature>
<dbReference type="Proteomes" id="UP000001444">
    <property type="component" value="Chromosome"/>
</dbReference>
<organism evidence="2 3">
    <name type="scientific">Streptomyces scabiei (strain 87.22)</name>
    <dbReference type="NCBI Taxonomy" id="680198"/>
    <lineage>
        <taxon>Bacteria</taxon>
        <taxon>Bacillati</taxon>
        <taxon>Actinomycetota</taxon>
        <taxon>Actinomycetes</taxon>
        <taxon>Kitasatosporales</taxon>
        <taxon>Streptomycetaceae</taxon>
        <taxon>Streptomyces</taxon>
    </lineage>
</organism>
<evidence type="ECO:0000256" key="1">
    <source>
        <dbReference type="SAM" id="MobiDB-lite"/>
    </source>
</evidence>
<feature type="region of interest" description="Disordered" evidence="1">
    <location>
        <begin position="87"/>
        <end position="138"/>
    </location>
</feature>
<feature type="compositionally biased region" description="Basic and acidic residues" evidence="1">
    <location>
        <begin position="103"/>
        <end position="116"/>
    </location>
</feature>
<dbReference type="HOGENOM" id="CLU_1854163_0_0_11"/>
<reference evidence="2 3" key="1">
    <citation type="journal article" date="2010" name="Mol. Plant Microbe Interact.">
        <title>Streptomyces scabies 87-22 contains a coronafacic acid-like biosynthetic cluster that contributes to plant-microbe interactions.</title>
        <authorList>
            <person name="Bignell D.R."/>
            <person name="Seipke R.F."/>
            <person name="Huguet-Tapia J.C."/>
            <person name="Chambers A.H."/>
            <person name="Parry R.J."/>
            <person name="Loria R."/>
        </authorList>
    </citation>
    <scope>NUCLEOTIDE SEQUENCE [LARGE SCALE GENOMIC DNA]</scope>
    <source>
        <strain evidence="2 3">87.22</strain>
    </source>
</reference>
<sequence>MSTIPVGGRHVREVRLGGLGQDQTGVRQAGPDSQIRWQRRVQRGVMGPDTGEGRAAAKGDRANVDRKRLQFGSQTGVGLALTRVWAPGRGVGQPPHEGVYGNARERAGAGHADLRGADVTSSVSDRDARVPVSGRHGF</sequence>
<evidence type="ECO:0000313" key="3">
    <source>
        <dbReference type="Proteomes" id="UP000001444"/>
    </source>
</evidence>
<evidence type="ECO:0000313" key="2">
    <source>
        <dbReference type="EMBL" id="CBG70301.1"/>
    </source>
</evidence>
<dbReference type="KEGG" id="scb:SCAB_32002"/>
<dbReference type="EMBL" id="FN554889">
    <property type="protein sequence ID" value="CBG70301.1"/>
    <property type="molecule type" value="Genomic_DNA"/>
</dbReference>
<dbReference type="AlphaFoldDB" id="C9ZDE3"/>